<dbReference type="Proteomes" id="UP001367676">
    <property type="component" value="Unassembled WGS sequence"/>
</dbReference>
<evidence type="ECO:0000313" key="2">
    <source>
        <dbReference type="EMBL" id="KAK7573406.1"/>
    </source>
</evidence>
<evidence type="ECO:0008006" key="4">
    <source>
        <dbReference type="Google" id="ProtNLM"/>
    </source>
</evidence>
<organism evidence="2 3">
    <name type="scientific">Parthenolecanium corni</name>
    <dbReference type="NCBI Taxonomy" id="536013"/>
    <lineage>
        <taxon>Eukaryota</taxon>
        <taxon>Metazoa</taxon>
        <taxon>Ecdysozoa</taxon>
        <taxon>Arthropoda</taxon>
        <taxon>Hexapoda</taxon>
        <taxon>Insecta</taxon>
        <taxon>Pterygota</taxon>
        <taxon>Neoptera</taxon>
        <taxon>Paraneoptera</taxon>
        <taxon>Hemiptera</taxon>
        <taxon>Sternorrhyncha</taxon>
        <taxon>Coccoidea</taxon>
        <taxon>Coccidae</taxon>
        <taxon>Parthenolecanium</taxon>
    </lineage>
</organism>
<feature type="chain" id="PRO_5042902501" description="Secreted protein" evidence="1">
    <location>
        <begin position="21"/>
        <end position="98"/>
    </location>
</feature>
<reference evidence="2 3" key="1">
    <citation type="submission" date="2024-03" db="EMBL/GenBank/DDBJ databases">
        <title>Adaptation during the transition from Ophiocordyceps entomopathogen to insect associate is accompanied by gene loss and intensified selection.</title>
        <authorList>
            <person name="Ward C.M."/>
            <person name="Onetto C.A."/>
            <person name="Borneman A.R."/>
        </authorList>
    </citation>
    <scope>NUCLEOTIDE SEQUENCE [LARGE SCALE GENOMIC DNA]</scope>
    <source>
        <strain evidence="2">AWRI1</strain>
        <tissue evidence="2">Single Adult Female</tissue>
    </source>
</reference>
<name>A0AAN9TIB0_9HEMI</name>
<keyword evidence="3" id="KW-1185">Reference proteome</keyword>
<accession>A0AAN9TIB0</accession>
<gene>
    <name evidence="2" type="ORF">V9T40_010597</name>
</gene>
<proteinExistence type="predicted"/>
<protein>
    <recommendedName>
        <fullName evidence="4">Secreted protein</fullName>
    </recommendedName>
</protein>
<dbReference type="EMBL" id="JBBCAQ010000037">
    <property type="protein sequence ID" value="KAK7573406.1"/>
    <property type="molecule type" value="Genomic_DNA"/>
</dbReference>
<feature type="signal peptide" evidence="1">
    <location>
        <begin position="1"/>
        <end position="20"/>
    </location>
</feature>
<evidence type="ECO:0000256" key="1">
    <source>
        <dbReference type="SAM" id="SignalP"/>
    </source>
</evidence>
<sequence>MLKHVVVLLSFVTLGELLEAVEQLSPADNYCLSSSSSHCSRAKFQVDADHVFRVPVECRVVSRAVKRSKTTTSARNADTSTLFSCLVFTANWQKRADS</sequence>
<comment type="caution">
    <text evidence="2">The sequence shown here is derived from an EMBL/GenBank/DDBJ whole genome shotgun (WGS) entry which is preliminary data.</text>
</comment>
<keyword evidence="1" id="KW-0732">Signal</keyword>
<dbReference type="AlphaFoldDB" id="A0AAN9TIB0"/>
<evidence type="ECO:0000313" key="3">
    <source>
        <dbReference type="Proteomes" id="UP001367676"/>
    </source>
</evidence>